<dbReference type="InterPro" id="IPR035979">
    <property type="entry name" value="RBD_domain_sf"/>
</dbReference>
<feature type="compositionally biased region" description="Basic and acidic residues" evidence="2">
    <location>
        <begin position="116"/>
        <end position="127"/>
    </location>
</feature>
<evidence type="ECO:0000313" key="5">
    <source>
        <dbReference type="Proteomes" id="UP000242287"/>
    </source>
</evidence>
<reference evidence="4 5" key="1">
    <citation type="submission" date="2014-02" db="EMBL/GenBank/DDBJ databases">
        <title>Transposable element dynamics among asymbiotic and ectomycorrhizal Amanita fungi.</title>
        <authorList>
            <consortium name="DOE Joint Genome Institute"/>
            <person name="Hess J."/>
            <person name="Skrede I."/>
            <person name="Wolfe B."/>
            <person name="LaButti K."/>
            <person name="Ohm R.A."/>
            <person name="Grigoriev I.V."/>
            <person name="Pringle A."/>
        </authorList>
    </citation>
    <scope>NUCLEOTIDE SEQUENCE [LARGE SCALE GENOMIC DNA]</scope>
    <source>
        <strain evidence="4 5">SKay4041</strain>
    </source>
</reference>
<proteinExistence type="predicted"/>
<organism evidence="4 5">
    <name type="scientific">Amanita thiersii Skay4041</name>
    <dbReference type="NCBI Taxonomy" id="703135"/>
    <lineage>
        <taxon>Eukaryota</taxon>
        <taxon>Fungi</taxon>
        <taxon>Dikarya</taxon>
        <taxon>Basidiomycota</taxon>
        <taxon>Agaricomycotina</taxon>
        <taxon>Agaricomycetes</taxon>
        <taxon>Agaricomycetidae</taxon>
        <taxon>Agaricales</taxon>
        <taxon>Pluteineae</taxon>
        <taxon>Amanitaceae</taxon>
        <taxon>Amanita</taxon>
    </lineage>
</organism>
<dbReference type="AlphaFoldDB" id="A0A2A9NV35"/>
<dbReference type="OrthoDB" id="417481at2759"/>
<keyword evidence="1" id="KW-0694">RNA-binding</keyword>
<protein>
    <recommendedName>
        <fullName evidence="3">Mei2-like C-terminal RNA recognition motif domain-containing protein</fullName>
    </recommendedName>
</protein>
<dbReference type="InterPro" id="IPR012677">
    <property type="entry name" value="Nucleotide-bd_a/b_plait_sf"/>
</dbReference>
<evidence type="ECO:0000259" key="3">
    <source>
        <dbReference type="Pfam" id="PF04059"/>
    </source>
</evidence>
<dbReference type="GO" id="GO:0003723">
    <property type="term" value="F:RNA binding"/>
    <property type="evidence" value="ECO:0007669"/>
    <property type="project" value="UniProtKB-KW"/>
</dbReference>
<feature type="domain" description="Mei2-like C-terminal RNA recognition motif" evidence="3">
    <location>
        <begin position="804"/>
        <end position="900"/>
    </location>
</feature>
<dbReference type="InterPro" id="IPR034862">
    <property type="entry name" value="Fungal_Mei2-like_RRM3"/>
</dbReference>
<dbReference type="SUPFAM" id="SSF54928">
    <property type="entry name" value="RNA-binding domain, RBD"/>
    <property type="match status" value="2"/>
</dbReference>
<dbReference type="InterPro" id="IPR007201">
    <property type="entry name" value="Mei2-like_Rrm_C"/>
</dbReference>
<feature type="region of interest" description="Disordered" evidence="2">
    <location>
        <begin position="1"/>
        <end position="165"/>
    </location>
</feature>
<feature type="compositionally biased region" description="Basic and acidic residues" evidence="2">
    <location>
        <begin position="86"/>
        <end position="96"/>
    </location>
</feature>
<dbReference type="Gene3D" id="3.30.70.330">
    <property type="match status" value="1"/>
</dbReference>
<sequence>MSNPASHSRLSIDLGGGKHLVTSRSMRQNPPRLQHSPSLPNIWFPPHSGPIPSGVIDGARHRLQRPTTPPPHMISPSQPKTALHSAIDDSSARLEKPSSATHPSTKCDQRGPPPGKNDKWRRTDPDALHPPLTPPLTPSSSIATRSDSIGTRDTDTQATSYVEESDGENEATRFLLVSNVARYKDYDCLKTAILASLIPARKQQFSNIIQDATALPKAQAPVSGDIIQGIIKCCQESHGTIVVVFYDVRYAKLAKDLLSVRTTGPLAECVDNDLSENGTGIWLCCRFITAEELTKTMGNSAFLPMTESTFYLCVENDNTYHVATGVLNLPENEKRMLEANTASPSQAYSSEDHHEIGGQLRTTNLDILKKYLKTFGDIRCFSPVEKSLTDDMNQTSTFFVEYCDTREGNIAYSELNGQVIFGMKLKVLPCDASNLVQHDAATPGHYFDLLSSNSQENDTVGSLTSPDRERLDQDNAILIGVAGQQSQIRERFLFDGPAGSVNSEMNTHLSHCPSVPMVVPLNRHNEAPSPTYFYTSNNVCTSTTARDMSCHARVADINNGSFTNEPNSSCPIKMDPERIQWQNGDGDTRYWERDFHNGAYHFYYSRTDCYYCPSRGLDSANAHSFNIPASLAPNSPVFYTPAPSNTQQTSMLYPVPQQLPVSYHYESEGSNTQPVVVAQNWGLEHTVMMGAANGSLSNGSGVLGSNEYWYPDVPAFNGSGGYFPQPVYDARGSPLYRKVPIAQRQAATQGPSIYIPTPTAPTSPTRVSAAPSSQAVTGACKESAITPERNQLNLARIEDGQDTRTTVMIKNIPNKMSDKDLINFIHKVCPRRIDFLYLRMDFQNGCNVGYAFVNFIHVQDLLTFAKKKLGVKWNMFSSEKVLQMSYANYQGKEALVEKFKNSCIMDERESWRPKIFYSDGPEQGLPEPFPAPTHLRRKERSSHNRGALYVPGIGSGLQNQLYNHVGPRRQVQLNEEQRQKQRS</sequence>
<dbReference type="EMBL" id="KZ301987">
    <property type="protein sequence ID" value="PFH51560.1"/>
    <property type="molecule type" value="Genomic_DNA"/>
</dbReference>
<dbReference type="Pfam" id="PF04059">
    <property type="entry name" value="RRM_2"/>
    <property type="match status" value="1"/>
</dbReference>
<gene>
    <name evidence="4" type="ORF">AMATHDRAFT_3009</name>
</gene>
<dbReference type="Proteomes" id="UP000242287">
    <property type="component" value="Unassembled WGS sequence"/>
</dbReference>
<evidence type="ECO:0000256" key="1">
    <source>
        <dbReference type="ARBA" id="ARBA00022884"/>
    </source>
</evidence>
<evidence type="ECO:0000313" key="4">
    <source>
        <dbReference type="EMBL" id="PFH51560.1"/>
    </source>
</evidence>
<name>A0A2A9NV35_9AGAR</name>
<dbReference type="PANTHER" id="PTHR23189">
    <property type="entry name" value="RNA RECOGNITION MOTIF-CONTAINING"/>
    <property type="match status" value="1"/>
</dbReference>
<dbReference type="STRING" id="703135.A0A2A9NV35"/>
<keyword evidence="5" id="KW-1185">Reference proteome</keyword>
<accession>A0A2A9NV35</accession>
<dbReference type="CDD" id="cd12532">
    <property type="entry name" value="RRM3_MEI2_fungi"/>
    <property type="match status" value="1"/>
</dbReference>
<evidence type="ECO:0000256" key="2">
    <source>
        <dbReference type="SAM" id="MobiDB-lite"/>
    </source>
</evidence>